<accession>A0A1N7L8Q0</accession>
<dbReference type="GO" id="GO:0003700">
    <property type="term" value="F:DNA-binding transcription factor activity"/>
    <property type="evidence" value="ECO:0007669"/>
    <property type="project" value="InterPro"/>
</dbReference>
<evidence type="ECO:0000259" key="4">
    <source>
        <dbReference type="PROSITE" id="PS50987"/>
    </source>
</evidence>
<keyword evidence="3" id="KW-0804">Transcription</keyword>
<evidence type="ECO:0000313" key="5">
    <source>
        <dbReference type="EMBL" id="SIS70219.1"/>
    </source>
</evidence>
<dbReference type="PRINTS" id="PR00778">
    <property type="entry name" value="HTHARSR"/>
</dbReference>
<organism evidence="5 6">
    <name type="scientific">Kroppenstedtia eburnea</name>
    <dbReference type="NCBI Taxonomy" id="714067"/>
    <lineage>
        <taxon>Bacteria</taxon>
        <taxon>Bacillati</taxon>
        <taxon>Bacillota</taxon>
        <taxon>Bacilli</taxon>
        <taxon>Bacillales</taxon>
        <taxon>Thermoactinomycetaceae</taxon>
        <taxon>Kroppenstedtia</taxon>
    </lineage>
</organism>
<evidence type="ECO:0000256" key="1">
    <source>
        <dbReference type="ARBA" id="ARBA00023015"/>
    </source>
</evidence>
<dbReference type="InterPro" id="IPR051081">
    <property type="entry name" value="HTH_MetalResp_TranReg"/>
</dbReference>
<sequence>MDFDQLADCHKALGDKTRLRILALLREEDLCVGELVEILKITQPAVSQHVRKLRNARLVKERRQGQWVYYSLNGQDYPYFPSLLRSLPDQSHEIERLKEAGKKGVCT</sequence>
<dbReference type="PANTHER" id="PTHR33154">
    <property type="entry name" value="TRANSCRIPTIONAL REGULATOR, ARSR FAMILY"/>
    <property type="match status" value="1"/>
</dbReference>
<dbReference type="Pfam" id="PF01022">
    <property type="entry name" value="HTH_5"/>
    <property type="match status" value="1"/>
</dbReference>
<name>A0A1N7L8Q0_9BACL</name>
<gene>
    <name evidence="5" type="ORF">SAMN05421790_10423</name>
</gene>
<feature type="domain" description="HTH arsR-type" evidence="4">
    <location>
        <begin position="1"/>
        <end position="95"/>
    </location>
</feature>
<dbReference type="EMBL" id="FTOD01000004">
    <property type="protein sequence ID" value="SIS70219.1"/>
    <property type="molecule type" value="Genomic_DNA"/>
</dbReference>
<dbReference type="NCBIfam" id="NF033788">
    <property type="entry name" value="HTH_metalloreg"/>
    <property type="match status" value="1"/>
</dbReference>
<dbReference type="InterPro" id="IPR036388">
    <property type="entry name" value="WH-like_DNA-bd_sf"/>
</dbReference>
<keyword evidence="6" id="KW-1185">Reference proteome</keyword>
<reference evidence="6" key="1">
    <citation type="submission" date="2017-01" db="EMBL/GenBank/DDBJ databases">
        <authorList>
            <person name="Varghese N."/>
            <person name="Submissions S."/>
        </authorList>
    </citation>
    <scope>NUCLEOTIDE SEQUENCE [LARGE SCALE GENOMIC DNA]</scope>
    <source>
        <strain evidence="6">DSM 45196</strain>
    </source>
</reference>
<dbReference type="InterPro" id="IPR001845">
    <property type="entry name" value="HTH_ArsR_DNA-bd_dom"/>
</dbReference>
<dbReference type="Gene3D" id="1.10.10.10">
    <property type="entry name" value="Winged helix-like DNA-binding domain superfamily/Winged helix DNA-binding domain"/>
    <property type="match status" value="1"/>
</dbReference>
<dbReference type="PANTHER" id="PTHR33154:SF18">
    <property type="entry name" value="ARSENICAL RESISTANCE OPERON REPRESSOR"/>
    <property type="match status" value="1"/>
</dbReference>
<dbReference type="PROSITE" id="PS50987">
    <property type="entry name" value="HTH_ARSR_2"/>
    <property type="match status" value="1"/>
</dbReference>
<evidence type="ECO:0000256" key="3">
    <source>
        <dbReference type="ARBA" id="ARBA00023163"/>
    </source>
</evidence>
<keyword evidence="2" id="KW-0238">DNA-binding</keyword>
<proteinExistence type="predicted"/>
<dbReference type="InterPro" id="IPR011991">
    <property type="entry name" value="ArsR-like_HTH"/>
</dbReference>
<dbReference type="AlphaFoldDB" id="A0A1N7L8Q0"/>
<dbReference type="CDD" id="cd00090">
    <property type="entry name" value="HTH_ARSR"/>
    <property type="match status" value="1"/>
</dbReference>
<evidence type="ECO:0000313" key="6">
    <source>
        <dbReference type="Proteomes" id="UP000186795"/>
    </source>
</evidence>
<dbReference type="Proteomes" id="UP000186795">
    <property type="component" value="Unassembled WGS sequence"/>
</dbReference>
<dbReference type="RefSeq" id="WP_076524337.1">
    <property type="nucleotide sequence ID" value="NZ_CP048103.1"/>
</dbReference>
<dbReference type="SUPFAM" id="SSF46785">
    <property type="entry name" value="Winged helix' DNA-binding domain"/>
    <property type="match status" value="1"/>
</dbReference>
<dbReference type="GO" id="GO:0003677">
    <property type="term" value="F:DNA binding"/>
    <property type="evidence" value="ECO:0007669"/>
    <property type="project" value="UniProtKB-KW"/>
</dbReference>
<dbReference type="InterPro" id="IPR036390">
    <property type="entry name" value="WH_DNA-bd_sf"/>
</dbReference>
<protein>
    <submittedName>
        <fullName evidence="5">Transcriptional regulator, ArsR family</fullName>
    </submittedName>
</protein>
<keyword evidence="1" id="KW-0805">Transcription regulation</keyword>
<evidence type="ECO:0000256" key="2">
    <source>
        <dbReference type="ARBA" id="ARBA00023125"/>
    </source>
</evidence>
<dbReference type="SMART" id="SM00418">
    <property type="entry name" value="HTH_ARSR"/>
    <property type="match status" value="1"/>
</dbReference>